<gene>
    <name evidence="8" type="ORF">AW736_09335</name>
</gene>
<evidence type="ECO:0000256" key="2">
    <source>
        <dbReference type="ARBA" id="ARBA00009477"/>
    </source>
</evidence>
<comment type="caution">
    <text evidence="8">The sequence shown here is derived from an EMBL/GenBank/DDBJ whole genome shotgun (WGS) entry which is preliminary data.</text>
</comment>
<evidence type="ECO:0000313" key="9">
    <source>
        <dbReference type="Proteomes" id="UP000078486"/>
    </source>
</evidence>
<feature type="domain" description="Multidrug resistance protein MdtA-like C-terminal permuted SH3" evidence="7">
    <location>
        <begin position="297"/>
        <end position="358"/>
    </location>
</feature>
<keyword evidence="3" id="KW-0175">Coiled coil</keyword>
<dbReference type="NCBIfam" id="TIGR01730">
    <property type="entry name" value="RND_mfp"/>
    <property type="match status" value="1"/>
</dbReference>
<dbReference type="Pfam" id="PF25876">
    <property type="entry name" value="HH_MFP_RND"/>
    <property type="match status" value="1"/>
</dbReference>
<dbReference type="EMBL" id="LRRQ01000113">
    <property type="protein sequence ID" value="OAM88979.1"/>
    <property type="molecule type" value="Genomic_DNA"/>
</dbReference>
<dbReference type="GO" id="GO:0005886">
    <property type="term" value="C:plasma membrane"/>
    <property type="evidence" value="ECO:0007669"/>
    <property type="project" value="UniProtKB-SubCell"/>
</dbReference>
<dbReference type="InterPro" id="IPR058625">
    <property type="entry name" value="MdtA-like_BSH"/>
</dbReference>
<proteinExistence type="inferred from homology"/>
<dbReference type="InterPro" id="IPR058627">
    <property type="entry name" value="MdtA-like_C"/>
</dbReference>
<dbReference type="Gene3D" id="2.40.420.20">
    <property type="match status" value="1"/>
</dbReference>
<dbReference type="Gene3D" id="2.40.30.170">
    <property type="match status" value="1"/>
</dbReference>
<evidence type="ECO:0000256" key="1">
    <source>
        <dbReference type="ARBA" id="ARBA00004196"/>
    </source>
</evidence>
<feature type="coiled-coil region" evidence="3">
    <location>
        <begin position="96"/>
        <end position="123"/>
    </location>
</feature>
<evidence type="ECO:0000256" key="3">
    <source>
        <dbReference type="SAM" id="Coils"/>
    </source>
</evidence>
<dbReference type="Pfam" id="PF25967">
    <property type="entry name" value="RND-MFP_C"/>
    <property type="match status" value="1"/>
</dbReference>
<feature type="domain" description="Multidrug resistance protein MdtA-like alpha-helical hairpin" evidence="4">
    <location>
        <begin position="96"/>
        <end position="165"/>
    </location>
</feature>
<dbReference type="Gene3D" id="1.10.287.470">
    <property type="entry name" value="Helix hairpin bin"/>
    <property type="match status" value="1"/>
</dbReference>
<dbReference type="PANTHER" id="PTHR30158:SF3">
    <property type="entry name" value="MULTIDRUG EFFLUX PUMP SUBUNIT ACRA-RELATED"/>
    <property type="match status" value="1"/>
</dbReference>
<dbReference type="Pfam" id="PF25944">
    <property type="entry name" value="Beta-barrel_RND"/>
    <property type="match status" value="1"/>
</dbReference>
<dbReference type="PANTHER" id="PTHR30158">
    <property type="entry name" value="ACRA/E-RELATED COMPONENT OF DRUG EFFLUX TRANSPORTER"/>
    <property type="match status" value="1"/>
</dbReference>
<dbReference type="STRING" id="1184151.AW736_09335"/>
<comment type="similarity">
    <text evidence="2">Belongs to the membrane fusion protein (MFP) (TC 8.A.1) family.</text>
</comment>
<dbReference type="FunFam" id="2.40.420.20:FF:000001">
    <property type="entry name" value="Efflux RND transporter periplasmic adaptor subunit"/>
    <property type="match status" value="1"/>
</dbReference>
<evidence type="ECO:0000259" key="5">
    <source>
        <dbReference type="Pfam" id="PF25917"/>
    </source>
</evidence>
<dbReference type="Gene3D" id="2.40.50.100">
    <property type="match status" value="1"/>
</dbReference>
<dbReference type="SUPFAM" id="SSF111369">
    <property type="entry name" value="HlyD-like secretion proteins"/>
    <property type="match status" value="1"/>
</dbReference>
<dbReference type="GO" id="GO:0046677">
    <property type="term" value="P:response to antibiotic"/>
    <property type="evidence" value="ECO:0007669"/>
    <property type="project" value="TreeGrafter"/>
</dbReference>
<comment type="subcellular location">
    <subcellularLocation>
        <location evidence="1">Cell envelope</location>
    </subcellularLocation>
</comment>
<sequence length="387" mass="41158">MVVAAFVLGALSGCGEKRTVGDAGNTGPVEVGVVTINPQPFALTRELLGRTSAYRVAEVRARVSGIVLKRHFEEGSEVREGQLLYQIDPAPYQAALNGAKAALARAEASAASAKLQADRYRELVNVRAVSQQDYDDAHTQQLTSDADVVAARAAVQTAQIDLDYTRVLAPISGRVGRSAVTEGAYVRQSDATLLTTIQQIDQLYVDVTQSSSELLRLKQDLKAGLLTHADDGAASVTLILDGDQIYGENGWLQFADVTVDASTSSVLLRVLVPNPNRELLPGLFVRARLQEGVNPAALLVPQQGITRNRHGAATALVVGAENKVEQRVLKADRAIGSLWLVTSGLKAGEQVIVQNLQKIRVGVPVKPVPATNLGTPGDATATPERKP</sequence>
<evidence type="ECO:0000259" key="6">
    <source>
        <dbReference type="Pfam" id="PF25944"/>
    </source>
</evidence>
<dbReference type="InterPro" id="IPR006143">
    <property type="entry name" value="RND_pump_MFP"/>
</dbReference>
<feature type="domain" description="Multidrug resistance protein MdtA-like barrel-sandwich hybrid" evidence="5">
    <location>
        <begin position="55"/>
        <end position="198"/>
    </location>
</feature>
<dbReference type="InterPro" id="IPR058626">
    <property type="entry name" value="MdtA-like_b-barrel"/>
</dbReference>
<protein>
    <submittedName>
        <fullName evidence="8">Efflux transporter periplasmic adaptor subunit</fullName>
    </submittedName>
</protein>
<keyword evidence="9" id="KW-1185">Reference proteome</keyword>
<evidence type="ECO:0000259" key="7">
    <source>
        <dbReference type="Pfam" id="PF25967"/>
    </source>
</evidence>
<dbReference type="InterPro" id="IPR058624">
    <property type="entry name" value="MdtA-like_HH"/>
</dbReference>
<dbReference type="Pfam" id="PF25917">
    <property type="entry name" value="BSH_RND"/>
    <property type="match status" value="1"/>
</dbReference>
<evidence type="ECO:0000259" key="4">
    <source>
        <dbReference type="Pfam" id="PF25876"/>
    </source>
</evidence>
<organism evidence="8 9">
    <name type="scientific">Termitidicoccus mucosus</name>
    <dbReference type="NCBI Taxonomy" id="1184151"/>
    <lineage>
        <taxon>Bacteria</taxon>
        <taxon>Pseudomonadati</taxon>
        <taxon>Verrucomicrobiota</taxon>
        <taxon>Opitutia</taxon>
        <taxon>Opitutales</taxon>
        <taxon>Opitutaceae</taxon>
        <taxon>Termitidicoccus</taxon>
    </lineage>
</organism>
<dbReference type="GO" id="GO:0022857">
    <property type="term" value="F:transmembrane transporter activity"/>
    <property type="evidence" value="ECO:0007669"/>
    <property type="project" value="InterPro"/>
</dbReference>
<name>A0A178IIG5_9BACT</name>
<dbReference type="Proteomes" id="UP000078486">
    <property type="component" value="Unassembled WGS sequence"/>
</dbReference>
<evidence type="ECO:0000313" key="8">
    <source>
        <dbReference type="EMBL" id="OAM88979.1"/>
    </source>
</evidence>
<accession>A0A178IIG5</accession>
<dbReference type="AlphaFoldDB" id="A0A178IIG5"/>
<reference evidence="8 9" key="1">
    <citation type="submission" date="2016-01" db="EMBL/GenBank/DDBJ databases">
        <title>High potential of lignocellulose degradation of a new Verrucomicrobia species.</title>
        <authorList>
            <person name="Wang Y."/>
            <person name="Shi Y."/>
            <person name="Qiu Z."/>
            <person name="Liu S."/>
            <person name="Yang H."/>
        </authorList>
    </citation>
    <scope>NUCLEOTIDE SEQUENCE [LARGE SCALE GENOMIC DNA]</scope>
    <source>
        <strain evidence="8 9">TSB47</strain>
    </source>
</reference>
<feature type="domain" description="Multidrug resistance protein MdtA-like beta-barrel" evidence="6">
    <location>
        <begin position="203"/>
        <end position="292"/>
    </location>
</feature>